<dbReference type="PROSITE" id="PS00061">
    <property type="entry name" value="ADH_SHORT"/>
    <property type="match status" value="1"/>
</dbReference>
<dbReference type="EMBL" id="OU015568">
    <property type="protein sequence ID" value="CAG5077992.1"/>
    <property type="molecule type" value="Genomic_DNA"/>
</dbReference>
<evidence type="ECO:0000256" key="1">
    <source>
        <dbReference type="ARBA" id="ARBA00023002"/>
    </source>
</evidence>
<dbReference type="PANTHER" id="PTHR43550:SF3">
    <property type="entry name" value="3-KETODIHYDROSPHINGOSINE REDUCTASE"/>
    <property type="match status" value="1"/>
</dbReference>
<feature type="chain" id="PRO_5045666729" evidence="3">
    <location>
        <begin position="22"/>
        <end position="325"/>
    </location>
</feature>
<protein>
    <submittedName>
        <fullName evidence="5">Oidioi.mRNA.OKI2018_I69.PAR.g8864.t1.cds</fullName>
    </submittedName>
</protein>
<dbReference type="SMART" id="SM00822">
    <property type="entry name" value="PKS_KR"/>
    <property type="match status" value="1"/>
</dbReference>
<comment type="similarity">
    <text evidence="2">Belongs to the short-chain dehydrogenases/reductases (SDR) family.</text>
</comment>
<feature type="signal peptide" evidence="3">
    <location>
        <begin position="1"/>
        <end position="21"/>
    </location>
</feature>
<dbReference type="Pfam" id="PF00106">
    <property type="entry name" value="adh_short"/>
    <property type="match status" value="1"/>
</dbReference>
<evidence type="ECO:0000313" key="5">
    <source>
        <dbReference type="EMBL" id="CAG5077992.1"/>
    </source>
</evidence>
<keyword evidence="1" id="KW-0560">Oxidoreductase</keyword>
<dbReference type="PRINTS" id="PR00080">
    <property type="entry name" value="SDRFAMILY"/>
</dbReference>
<gene>
    <name evidence="5" type="ORF">OKIOD_LOCUS422</name>
</gene>
<keyword evidence="6" id="KW-1185">Reference proteome</keyword>
<evidence type="ECO:0000313" key="6">
    <source>
        <dbReference type="Proteomes" id="UP001158576"/>
    </source>
</evidence>
<feature type="domain" description="Ketoreductase" evidence="4">
    <location>
        <begin position="29"/>
        <end position="209"/>
    </location>
</feature>
<evidence type="ECO:0000259" key="4">
    <source>
        <dbReference type="SMART" id="SM00822"/>
    </source>
</evidence>
<sequence>MLIATVCLLTGILFFLKDSKLKKLLLQDKVVVITGGTQGLGLAIAKECVKRKAKVVLISRRTIDPLSEEGLKDGCVESLSADVTNPSDLEKAFSTIISNSEFGKIDVLIASAGLSRSARTEDLPFQQIQSQIDVNTLGVMNAVRAALPILKSQNTNSRIAIISSVAGQIGLWGMSAYCASKFALRGFADALGMELEGSNTAVTIIYPPDMNTPGLATENLTKPEAISALADEVEPDSIVPGIVNAVENGQTDHSIGIDGWFATRVTAGLGPTNSFLNLFFEVFFGGVMRLIALVYRKVIRYTINKCERELEKKSKIHQPAEKTDF</sequence>
<organism evidence="5 6">
    <name type="scientific">Oikopleura dioica</name>
    <name type="common">Tunicate</name>
    <dbReference type="NCBI Taxonomy" id="34765"/>
    <lineage>
        <taxon>Eukaryota</taxon>
        <taxon>Metazoa</taxon>
        <taxon>Chordata</taxon>
        <taxon>Tunicata</taxon>
        <taxon>Appendicularia</taxon>
        <taxon>Copelata</taxon>
        <taxon>Oikopleuridae</taxon>
        <taxon>Oikopleura</taxon>
    </lineage>
</organism>
<reference evidence="5 6" key="1">
    <citation type="submission" date="2021-04" db="EMBL/GenBank/DDBJ databases">
        <authorList>
            <person name="Bliznina A."/>
        </authorList>
    </citation>
    <scope>NUCLEOTIDE SEQUENCE [LARGE SCALE GENOMIC DNA]</scope>
</reference>
<keyword evidence="3" id="KW-0732">Signal</keyword>
<proteinExistence type="inferred from homology"/>
<evidence type="ECO:0000256" key="3">
    <source>
        <dbReference type="SAM" id="SignalP"/>
    </source>
</evidence>
<name>A0ABN7RM18_OIKDI</name>
<dbReference type="PRINTS" id="PR00081">
    <property type="entry name" value="GDHRDH"/>
</dbReference>
<dbReference type="Proteomes" id="UP001158576">
    <property type="component" value="Chromosome PAR"/>
</dbReference>
<dbReference type="InterPro" id="IPR036291">
    <property type="entry name" value="NAD(P)-bd_dom_sf"/>
</dbReference>
<dbReference type="PANTHER" id="PTHR43550">
    <property type="entry name" value="3-KETODIHYDROSPHINGOSINE REDUCTASE"/>
    <property type="match status" value="1"/>
</dbReference>
<accession>A0ABN7RM18</accession>
<dbReference type="SUPFAM" id="SSF51735">
    <property type="entry name" value="NAD(P)-binding Rossmann-fold domains"/>
    <property type="match status" value="1"/>
</dbReference>
<dbReference type="InterPro" id="IPR002347">
    <property type="entry name" value="SDR_fam"/>
</dbReference>
<evidence type="ECO:0000256" key="2">
    <source>
        <dbReference type="RuleBase" id="RU000363"/>
    </source>
</evidence>
<dbReference type="InterPro" id="IPR020904">
    <property type="entry name" value="Sc_DH/Rdtase_CS"/>
</dbReference>
<dbReference type="Gene3D" id="3.40.50.720">
    <property type="entry name" value="NAD(P)-binding Rossmann-like Domain"/>
    <property type="match status" value="1"/>
</dbReference>
<dbReference type="InterPro" id="IPR057326">
    <property type="entry name" value="KR_dom"/>
</dbReference>